<name>A0A815P432_9BILA</name>
<protein>
    <submittedName>
        <fullName evidence="2">Uncharacterized protein</fullName>
    </submittedName>
</protein>
<proteinExistence type="predicted"/>
<evidence type="ECO:0000313" key="3">
    <source>
        <dbReference type="Proteomes" id="UP000663870"/>
    </source>
</evidence>
<dbReference type="EMBL" id="CAJNOL010001968">
    <property type="protein sequence ID" value="CAF1443853.1"/>
    <property type="molecule type" value="Genomic_DNA"/>
</dbReference>
<evidence type="ECO:0000313" key="2">
    <source>
        <dbReference type="EMBL" id="CAF1443853.1"/>
    </source>
</evidence>
<keyword evidence="3" id="KW-1185">Reference proteome</keyword>
<dbReference type="EMBL" id="CAJNOH010000499">
    <property type="protein sequence ID" value="CAF1059246.1"/>
    <property type="molecule type" value="Genomic_DNA"/>
</dbReference>
<sequence>MAKNSPSSSTTNLRPINLAWLDAHVYDENNKQLLDELRKIYQVCMEFVEEDECKRFLGRGIADPRRFILVVSGALGETLVPEIHEHSNILSIYVYCSWREKHEKWSRCYSKVKVVIKPDELISGLKSDKKSYENA</sequence>
<accession>A0A815P432</accession>
<dbReference type="Proteomes" id="UP000663854">
    <property type="component" value="Unassembled WGS sequence"/>
</dbReference>
<gene>
    <name evidence="2" type="ORF">JXQ802_LOCUS37166</name>
    <name evidence="1" type="ORF">PYM288_LOCUS17556</name>
</gene>
<evidence type="ECO:0000313" key="1">
    <source>
        <dbReference type="EMBL" id="CAF1059246.1"/>
    </source>
</evidence>
<dbReference type="Proteomes" id="UP000663870">
    <property type="component" value="Unassembled WGS sequence"/>
</dbReference>
<organism evidence="2 3">
    <name type="scientific">Rotaria sordida</name>
    <dbReference type="NCBI Taxonomy" id="392033"/>
    <lineage>
        <taxon>Eukaryota</taxon>
        <taxon>Metazoa</taxon>
        <taxon>Spiralia</taxon>
        <taxon>Gnathifera</taxon>
        <taxon>Rotifera</taxon>
        <taxon>Eurotatoria</taxon>
        <taxon>Bdelloidea</taxon>
        <taxon>Philodinida</taxon>
        <taxon>Philodinidae</taxon>
        <taxon>Rotaria</taxon>
    </lineage>
</organism>
<comment type="caution">
    <text evidence="2">The sequence shown here is derived from an EMBL/GenBank/DDBJ whole genome shotgun (WGS) entry which is preliminary data.</text>
</comment>
<dbReference type="AlphaFoldDB" id="A0A815P432"/>
<reference evidence="2" key="1">
    <citation type="submission" date="2021-02" db="EMBL/GenBank/DDBJ databases">
        <authorList>
            <person name="Nowell W R."/>
        </authorList>
    </citation>
    <scope>NUCLEOTIDE SEQUENCE</scope>
</reference>